<gene>
    <name evidence="1" type="ORF">GCM10017581_048230</name>
</gene>
<dbReference type="Gene3D" id="3.40.50.300">
    <property type="entry name" value="P-loop containing nucleotide triphosphate hydrolases"/>
    <property type="match status" value="1"/>
</dbReference>
<evidence type="ECO:0000313" key="1">
    <source>
        <dbReference type="EMBL" id="GLL03080.1"/>
    </source>
</evidence>
<dbReference type="Proteomes" id="UP001143480">
    <property type="component" value="Unassembled WGS sequence"/>
</dbReference>
<dbReference type="SUPFAM" id="SSF52540">
    <property type="entry name" value="P-loop containing nucleoside triphosphate hydrolases"/>
    <property type="match status" value="1"/>
</dbReference>
<reference evidence="1" key="1">
    <citation type="journal article" date="2014" name="Int. J. Syst. Evol. Microbiol.">
        <title>Complete genome sequence of Corynebacterium casei LMG S-19264T (=DSM 44701T), isolated from a smear-ripened cheese.</title>
        <authorList>
            <consortium name="US DOE Joint Genome Institute (JGI-PGF)"/>
            <person name="Walter F."/>
            <person name="Albersmeier A."/>
            <person name="Kalinowski J."/>
            <person name="Ruckert C."/>
        </authorList>
    </citation>
    <scope>NUCLEOTIDE SEQUENCE</scope>
    <source>
        <strain evidence="1">VKM Ac-1321</strain>
    </source>
</reference>
<evidence type="ECO:0008006" key="3">
    <source>
        <dbReference type="Google" id="ProtNLM"/>
    </source>
</evidence>
<name>A0A9W6KMT9_9ACTN</name>
<keyword evidence="2" id="KW-1185">Reference proteome</keyword>
<proteinExistence type="predicted"/>
<accession>A0A9W6KMT9</accession>
<dbReference type="InterPro" id="IPR027417">
    <property type="entry name" value="P-loop_NTPase"/>
</dbReference>
<reference evidence="1" key="2">
    <citation type="submission" date="2023-01" db="EMBL/GenBank/DDBJ databases">
        <authorList>
            <person name="Sun Q."/>
            <person name="Evtushenko L."/>
        </authorList>
    </citation>
    <scope>NUCLEOTIDE SEQUENCE</scope>
    <source>
        <strain evidence="1">VKM Ac-1321</strain>
    </source>
</reference>
<comment type="caution">
    <text evidence="1">The sequence shown here is derived from an EMBL/GenBank/DDBJ whole genome shotgun (WGS) entry which is preliminary data.</text>
</comment>
<organism evidence="1 2">
    <name type="scientific">Dactylosporangium matsuzakiense</name>
    <dbReference type="NCBI Taxonomy" id="53360"/>
    <lineage>
        <taxon>Bacteria</taxon>
        <taxon>Bacillati</taxon>
        <taxon>Actinomycetota</taxon>
        <taxon>Actinomycetes</taxon>
        <taxon>Micromonosporales</taxon>
        <taxon>Micromonosporaceae</taxon>
        <taxon>Dactylosporangium</taxon>
    </lineage>
</organism>
<dbReference type="AlphaFoldDB" id="A0A9W6KMT9"/>
<protein>
    <recommendedName>
        <fullName evidence="3">AAA ATPase-like protein</fullName>
    </recommendedName>
</protein>
<evidence type="ECO:0000313" key="2">
    <source>
        <dbReference type="Proteomes" id="UP001143480"/>
    </source>
</evidence>
<sequence>MHGGDVADVDDVEAAARPHRIPPPQDVAQPAGLVAAVRIELLETARRQRFVGRRAELAGFDAAAGGASARRVLFVHGQGGIGKTTLLAELGARARAARRTVVQVDGRDVDPSPDGLRTATGWPLPARAVLLVDGYEHLAPIDGWLREQFLPTLSADTVVVLAGREPPSAPWRADAGWRALLAVYRLDVFSPDETAQLLAHAGVAASVRPHLSALGAGHPLTLALLADLAVRGQVPGTLADAPDLISTLLRSFVGEVPTQPQLTGLATCAIAWSTTEDLLARTVGADAPAVWQWLARLPFVTSGPGGLTVHDLARDVLNAEFQRRVPERYRAHERLVFDHAVAALRTAAGPHRQPAAHQLLFVHRHGPFGAVITALRTQGSAAVVPARPDEHEQVCAAVERFEGTASAGLARAWLSEQPERLSVVRNGGRVAGFAHHVLCPSGSPLEERDPVVRAVLDHVAREGPIRPGEHVLINRFAAGVREHQRDPYMVVAGPVSSLIEWLTRPLAWSFVVVVDDAFWAPKFDYLAFAPLVRVEVGGLPHVAFGIDWRRLPVAAWLDLMYERGHTGGTGPAPATLLRPPPLHRARFDAAVRSALQSLHRPERLAASPLLGPALGADAVRLRATIEAAVVQVGDLPKGGQLHAVLHRTYVRPAPTQEAAAEVLDLPLSTYRRYLAKAVQHLTDILWTIEVRSGVGARGQPMRAP</sequence>
<dbReference type="EMBL" id="BSFP01000029">
    <property type="protein sequence ID" value="GLL03080.1"/>
    <property type="molecule type" value="Genomic_DNA"/>
</dbReference>